<dbReference type="EMBL" id="JANCPR020000013">
    <property type="protein sequence ID" value="MDJ1133368.1"/>
    <property type="molecule type" value="Genomic_DNA"/>
</dbReference>
<keyword evidence="6" id="KW-1185">Reference proteome</keyword>
<dbReference type="GO" id="GO:0016491">
    <property type="term" value="F:oxidoreductase activity"/>
    <property type="evidence" value="ECO:0007669"/>
    <property type="project" value="UniProtKB-KW"/>
</dbReference>
<evidence type="ECO:0000256" key="2">
    <source>
        <dbReference type="ARBA" id="ARBA00023002"/>
    </source>
</evidence>
<evidence type="ECO:0000256" key="3">
    <source>
        <dbReference type="ARBA" id="ARBA00023027"/>
    </source>
</evidence>
<organism evidence="5 6">
    <name type="scientific">Streptomyces iconiensis</name>
    <dbReference type="NCBI Taxonomy" id="1384038"/>
    <lineage>
        <taxon>Bacteria</taxon>
        <taxon>Bacillati</taxon>
        <taxon>Actinomycetota</taxon>
        <taxon>Actinomycetes</taxon>
        <taxon>Kitasatosporales</taxon>
        <taxon>Streptomycetaceae</taxon>
        <taxon>Streptomyces</taxon>
    </lineage>
</organism>
<proteinExistence type="predicted"/>
<reference evidence="5 6" key="1">
    <citation type="submission" date="2023-05" db="EMBL/GenBank/DDBJ databases">
        <title>Streptantibioticus silvisoli sp. nov., acidotolerant actinomycetes 1 from pine litter.</title>
        <authorList>
            <person name="Swiecimska M."/>
            <person name="Golinska P."/>
            <person name="Sangal V."/>
            <person name="Wachnowicz B."/>
            <person name="Goodfellow M."/>
        </authorList>
    </citation>
    <scope>NUCLEOTIDE SEQUENCE [LARGE SCALE GENOMIC DNA]</scope>
    <source>
        <strain evidence="5 6">DSM 42109</strain>
    </source>
</reference>
<dbReference type="Gene3D" id="3.40.605.10">
    <property type="entry name" value="Aldehyde Dehydrogenase, Chain A, domain 1"/>
    <property type="match status" value="1"/>
</dbReference>
<dbReference type="CDD" id="cd07085">
    <property type="entry name" value="ALDH_F6_MMSDH"/>
    <property type="match status" value="1"/>
</dbReference>
<dbReference type="InterPro" id="IPR016163">
    <property type="entry name" value="Ald_DH_C"/>
</dbReference>
<evidence type="ECO:0000313" key="5">
    <source>
        <dbReference type="EMBL" id="MDJ1133368.1"/>
    </source>
</evidence>
<accession>A0ABT6ZWC1</accession>
<dbReference type="PROSITE" id="PS00070">
    <property type="entry name" value="ALDEHYDE_DEHYDR_CYS"/>
    <property type="match status" value="1"/>
</dbReference>
<dbReference type="NCBIfam" id="TIGR01722">
    <property type="entry name" value="MMSDH"/>
    <property type="match status" value="1"/>
</dbReference>
<name>A0ABT6ZWC1_9ACTN</name>
<comment type="caution">
    <text evidence="5">The sequence shown here is derived from an EMBL/GenBank/DDBJ whole genome shotgun (WGS) entry which is preliminary data.</text>
</comment>
<dbReference type="InterPro" id="IPR015590">
    <property type="entry name" value="Aldehyde_DH_dom"/>
</dbReference>
<dbReference type="EC" id="1.2.1.27" evidence="1"/>
<feature type="domain" description="Aldehyde dehydrogenase" evidence="4">
    <location>
        <begin position="21"/>
        <end position="479"/>
    </location>
</feature>
<dbReference type="InterPro" id="IPR016161">
    <property type="entry name" value="Ald_DH/histidinol_DH"/>
</dbReference>
<evidence type="ECO:0000313" key="6">
    <source>
        <dbReference type="Proteomes" id="UP001214441"/>
    </source>
</evidence>
<evidence type="ECO:0000256" key="1">
    <source>
        <dbReference type="ARBA" id="ARBA00013048"/>
    </source>
</evidence>
<evidence type="ECO:0000259" key="4">
    <source>
        <dbReference type="Pfam" id="PF00171"/>
    </source>
</evidence>
<keyword evidence="3" id="KW-0520">NAD</keyword>
<dbReference type="PANTHER" id="PTHR43866">
    <property type="entry name" value="MALONATE-SEMIALDEHYDE DEHYDROGENASE"/>
    <property type="match status" value="1"/>
</dbReference>
<protein>
    <recommendedName>
        <fullName evidence="1">methylmalonate-semialdehyde dehydrogenase (CoA acylating)</fullName>
        <ecNumber evidence="1">1.2.1.27</ecNumber>
    </recommendedName>
</protein>
<dbReference type="Gene3D" id="3.40.309.10">
    <property type="entry name" value="Aldehyde Dehydrogenase, Chain A, domain 2"/>
    <property type="match status" value="1"/>
</dbReference>
<dbReference type="PANTHER" id="PTHR43866:SF4">
    <property type="entry name" value="MALONATE-SEMIALDEHYDE DEHYDROGENASE"/>
    <property type="match status" value="1"/>
</dbReference>
<keyword evidence="2 5" id="KW-0560">Oxidoreductase</keyword>
<dbReference type="RefSeq" id="WP_274043862.1">
    <property type="nucleotide sequence ID" value="NZ_JANCPR020000013.1"/>
</dbReference>
<dbReference type="Pfam" id="PF00171">
    <property type="entry name" value="Aldedh"/>
    <property type="match status" value="1"/>
</dbReference>
<dbReference type="InterPro" id="IPR016162">
    <property type="entry name" value="Ald_DH_N"/>
</dbReference>
<gene>
    <name evidence="5" type="ORF">NMN56_015640</name>
</gene>
<sequence length="501" mass="52674">MKTLGHWIGGKSAESVSGSFGPVYNPATGAQPTRVSLASVEEVDAAVAAAKEAYPEWSRSSLARRTAFLFKYRELLDARRDDVAALITAEHGKVHSDALGEVARGMEIVELACGIPEKLKGELSTQVSTRVDVSSIRQAVGVVAGITPFNFPAMVPMWMFPLAIACGNTFVLKPSEKDPSAAYLLAEIASEAGLPDGVLNVVNGDKVAVDRLLTHPDVAAVSFVGSTPIARHIQAEATANGKRVQALGGAKNHMMVLPDADLDHAADNAINAAYGSAGERCMAVSVVVAVGDTGDALVGKIAERAARLRIGPGDDPASEMGPLITREHRDKVASYVSGAAAQGAEVVVDGTGFTVEGSSEYKDGFFTGVSLLDKVEPGMDAYDDEIFGPVLCVVRAETYDEAITLINGSKWGNGAAVFTRDGGAARRFQLEVEAGMVGVNVPIPVPVGYHSFGGWKQSLFGDLHIYGNDGVQFYTRGKVITTRWPDPADTAGINLGFPSNN</sequence>
<dbReference type="InterPro" id="IPR010061">
    <property type="entry name" value="MeMal-semiAld_DH"/>
</dbReference>
<dbReference type="InterPro" id="IPR016160">
    <property type="entry name" value="Ald_DH_CS_CYS"/>
</dbReference>
<dbReference type="SUPFAM" id="SSF53720">
    <property type="entry name" value="ALDH-like"/>
    <property type="match status" value="1"/>
</dbReference>
<dbReference type="Proteomes" id="UP001214441">
    <property type="component" value="Unassembled WGS sequence"/>
</dbReference>